<dbReference type="PANTHER" id="PTHR35369">
    <property type="entry name" value="BLR3025 PROTEIN-RELATED"/>
    <property type="match status" value="1"/>
</dbReference>
<proteinExistence type="predicted"/>
<feature type="domain" description="UmuC" evidence="2">
    <location>
        <begin position="23"/>
        <end position="144"/>
    </location>
</feature>
<dbReference type="InterPro" id="IPR050356">
    <property type="entry name" value="SulA_CellDiv_inhibitor"/>
</dbReference>
<accession>A0A7T1TCA2</accession>
<evidence type="ECO:0000313" key="4">
    <source>
        <dbReference type="Proteomes" id="UP000595046"/>
    </source>
</evidence>
<organism evidence="3 4">
    <name type="scientific">Streptomyces bathyalis</name>
    <dbReference type="NCBI Taxonomy" id="2710756"/>
    <lineage>
        <taxon>Bacteria</taxon>
        <taxon>Bacillati</taxon>
        <taxon>Actinomycetota</taxon>
        <taxon>Actinomycetes</taxon>
        <taxon>Kitasatosporales</taxon>
        <taxon>Streptomycetaceae</taxon>
        <taxon>Streptomyces</taxon>
    </lineage>
</organism>
<keyword evidence="4" id="KW-1185">Reference proteome</keyword>
<evidence type="ECO:0000313" key="3">
    <source>
        <dbReference type="EMBL" id="QPP10303.1"/>
    </source>
</evidence>
<gene>
    <name evidence="3" type="ORF">G4Z16_00695</name>
</gene>
<dbReference type="GO" id="GO:0006281">
    <property type="term" value="P:DNA repair"/>
    <property type="evidence" value="ECO:0007669"/>
    <property type="project" value="InterPro"/>
</dbReference>
<dbReference type="Proteomes" id="UP000595046">
    <property type="component" value="Chromosome"/>
</dbReference>
<dbReference type="PANTHER" id="PTHR35369:SF2">
    <property type="entry name" value="BLR3025 PROTEIN"/>
    <property type="match status" value="1"/>
</dbReference>
<reference evidence="4" key="1">
    <citation type="submission" date="2020-02" db="EMBL/GenBank/DDBJ databases">
        <title>Streptomyces sp. ASO4wet.</title>
        <authorList>
            <person name="Risdian C."/>
            <person name="Landwehr W."/>
            <person name="Schupp P."/>
            <person name="Wink J."/>
        </authorList>
    </citation>
    <scope>NUCLEOTIDE SEQUENCE [LARGE SCALE GENOMIC DNA]</scope>
    <source>
        <strain evidence="4">ASO4wet</strain>
    </source>
</reference>
<dbReference type="AlphaFoldDB" id="A0A7T1TCA2"/>
<sequence length="510" mass="54478">MACAWLPDWPVVSDGSNPDGALPSAVVAGGKVVACSVAARAVGVRRGMRLRQATSRAPGLEVIARDVEGEMRYFEPVLQRLEAEVAPRWELIRPGLVVLPARGPSRYFGGEQALADRVVASIACAGHTAQAGVADTVFAAALAARRRVLVAEGRTREFLAPYPVGILGRARLAELLVRLGLSTVGDFAAMPGDRVLERFGVDGEAAHRTARGLEARGLSTREPGEDLTAACVFEPAEVRVEPVAFAAKQLALELHERLTAAGAVCARVEVALTLADGRRLTRLWRHEGRLSELAVAERVRWQLTAWQESGALTPQTDGRDGVEGIVRLAVRPEALSAATGRQGLLFGERTASAEMEVAAGRLQAMLGHGAVTRVQLGGGRGPAERTVRVAFGDLPPENGLPGGPWPGRLPAPHPTWVPVQPETARLEDVRGELVGVSARLELSAPPARLTLHGQPAVDVAGWTEPWPALEQWWNASKARRLVRMQIVTANSVAWLVALEGGQWWAEACYG</sequence>
<dbReference type="Gene3D" id="3.40.1170.60">
    <property type="match status" value="1"/>
</dbReference>
<dbReference type="SUPFAM" id="SSF56672">
    <property type="entry name" value="DNA/RNA polymerases"/>
    <property type="match status" value="1"/>
</dbReference>
<dbReference type="KEGG" id="sbat:G4Z16_00695"/>
<dbReference type="CDD" id="cd03468">
    <property type="entry name" value="PolY_like"/>
    <property type="match status" value="1"/>
</dbReference>
<keyword evidence="1" id="KW-0227">DNA damage</keyword>
<dbReference type="InterPro" id="IPR043502">
    <property type="entry name" value="DNA/RNA_pol_sf"/>
</dbReference>
<dbReference type="Pfam" id="PF00817">
    <property type="entry name" value="IMS"/>
    <property type="match status" value="1"/>
</dbReference>
<name>A0A7T1TCA2_9ACTN</name>
<dbReference type="EMBL" id="CP048882">
    <property type="protein sequence ID" value="QPP10303.1"/>
    <property type="molecule type" value="Genomic_DNA"/>
</dbReference>
<evidence type="ECO:0000259" key="2">
    <source>
        <dbReference type="Pfam" id="PF00817"/>
    </source>
</evidence>
<evidence type="ECO:0000256" key="1">
    <source>
        <dbReference type="ARBA" id="ARBA00022763"/>
    </source>
</evidence>
<dbReference type="InterPro" id="IPR001126">
    <property type="entry name" value="UmuC"/>
</dbReference>
<protein>
    <submittedName>
        <fullName evidence="3">DNA polymerase Y family protein</fullName>
    </submittedName>
</protein>